<keyword evidence="8" id="KW-0235">DNA replication</keyword>
<evidence type="ECO:0000256" key="7">
    <source>
        <dbReference type="ARBA" id="ARBA00022695"/>
    </source>
</evidence>
<dbReference type="Pfam" id="PF14716">
    <property type="entry name" value="HHH_8"/>
    <property type="match status" value="1"/>
</dbReference>
<dbReference type="Pfam" id="PF10391">
    <property type="entry name" value="DNA_pol_lambd_f"/>
    <property type="match status" value="1"/>
</dbReference>
<gene>
    <name evidence="20" type="ORF">FOMPIDRAFT_52938</name>
</gene>
<feature type="region of interest" description="Disordered" evidence="18">
    <location>
        <begin position="1"/>
        <end position="30"/>
    </location>
</feature>
<organism evidence="20 21">
    <name type="scientific">Fomitopsis schrenkii</name>
    <name type="common">Brown rot fungus</name>
    <dbReference type="NCBI Taxonomy" id="2126942"/>
    <lineage>
        <taxon>Eukaryota</taxon>
        <taxon>Fungi</taxon>
        <taxon>Dikarya</taxon>
        <taxon>Basidiomycota</taxon>
        <taxon>Agaricomycotina</taxon>
        <taxon>Agaricomycetes</taxon>
        <taxon>Polyporales</taxon>
        <taxon>Fomitopsis</taxon>
    </lineage>
</organism>
<keyword evidence="14" id="KW-0234">DNA repair</keyword>
<keyword evidence="16" id="KW-0539">Nucleus</keyword>
<proteinExistence type="inferred from homology"/>
<dbReference type="InterPro" id="IPR037160">
    <property type="entry name" value="DNA_Pol_thumb_sf"/>
</dbReference>
<dbReference type="Gene3D" id="3.40.50.10190">
    <property type="entry name" value="BRCT domain"/>
    <property type="match status" value="1"/>
</dbReference>
<dbReference type="GO" id="GO:0006303">
    <property type="term" value="P:double-strand break repair via nonhomologous end joining"/>
    <property type="evidence" value="ECO:0007669"/>
    <property type="project" value="TreeGrafter"/>
</dbReference>
<keyword evidence="21" id="KW-1185">Reference proteome</keyword>
<dbReference type="PANTHER" id="PTHR11276">
    <property type="entry name" value="DNA POLYMERASE TYPE-X FAMILY MEMBER"/>
    <property type="match status" value="1"/>
</dbReference>
<dbReference type="PROSITE" id="PS00522">
    <property type="entry name" value="DNA_POLYMERASE_X"/>
    <property type="match status" value="1"/>
</dbReference>
<dbReference type="STRING" id="743788.S8DTS4"/>
<keyword evidence="11" id="KW-0460">Magnesium</keyword>
<dbReference type="GO" id="GO:0005634">
    <property type="term" value="C:nucleus"/>
    <property type="evidence" value="ECO:0007669"/>
    <property type="project" value="UniProtKB-SubCell"/>
</dbReference>
<evidence type="ECO:0000256" key="5">
    <source>
        <dbReference type="ARBA" id="ARBA00022634"/>
    </source>
</evidence>
<dbReference type="InParanoid" id="S8DTS4"/>
<feature type="compositionally biased region" description="Basic and acidic residues" evidence="18">
    <location>
        <begin position="1"/>
        <end position="16"/>
    </location>
</feature>
<keyword evidence="5" id="KW-0237">DNA synthesis</keyword>
<dbReference type="InterPro" id="IPR019843">
    <property type="entry name" value="DNA_pol-X_BS"/>
</dbReference>
<keyword evidence="13" id="KW-0238">DNA-binding</keyword>
<dbReference type="InterPro" id="IPR029398">
    <property type="entry name" value="PolB_thumb"/>
</dbReference>
<dbReference type="Pfam" id="PF14792">
    <property type="entry name" value="DNA_pol_B_palm"/>
    <property type="match status" value="1"/>
</dbReference>
<dbReference type="AlphaFoldDB" id="S8DTS4"/>
<evidence type="ECO:0000256" key="4">
    <source>
        <dbReference type="ARBA" id="ARBA00012417"/>
    </source>
</evidence>
<dbReference type="GO" id="GO:0003677">
    <property type="term" value="F:DNA binding"/>
    <property type="evidence" value="ECO:0007669"/>
    <property type="project" value="UniProtKB-KW"/>
</dbReference>
<dbReference type="InterPro" id="IPR001357">
    <property type="entry name" value="BRCT_dom"/>
</dbReference>
<dbReference type="SUPFAM" id="SSF81301">
    <property type="entry name" value="Nucleotidyltransferase"/>
    <property type="match status" value="1"/>
</dbReference>
<evidence type="ECO:0000256" key="11">
    <source>
        <dbReference type="ARBA" id="ARBA00022842"/>
    </source>
</evidence>
<dbReference type="InterPro" id="IPR036420">
    <property type="entry name" value="BRCT_dom_sf"/>
</dbReference>
<dbReference type="Proteomes" id="UP000015241">
    <property type="component" value="Unassembled WGS sequence"/>
</dbReference>
<evidence type="ECO:0000256" key="8">
    <source>
        <dbReference type="ARBA" id="ARBA00022705"/>
    </source>
</evidence>
<evidence type="ECO:0000256" key="17">
    <source>
        <dbReference type="ARBA" id="ARBA00049244"/>
    </source>
</evidence>
<evidence type="ECO:0000256" key="3">
    <source>
        <dbReference type="ARBA" id="ARBA00008323"/>
    </source>
</evidence>
<dbReference type="PRINTS" id="PR00871">
    <property type="entry name" value="DNAPOLXTDT"/>
</dbReference>
<dbReference type="SMART" id="SM00483">
    <property type="entry name" value="POLXc"/>
    <property type="match status" value="1"/>
</dbReference>
<dbReference type="SUPFAM" id="SSF47802">
    <property type="entry name" value="DNA polymerase beta, N-terminal domain-like"/>
    <property type="match status" value="1"/>
</dbReference>
<sequence>MPFKRPAPEPHTRPDPQSESLRPSKRTRMGPLEKAIPNVKIYIVQAKLDPSGVSELFKLAERHADRVCSDVEDADVIITAIHMRRRLERHVLWDVAKQKAVVTPQWLRDCVKQQKPLPCEAYAAIRELRTETAKNCPDCNLASCACSDSDTEAEGPSSTGKHWQTTAHPQSSSPAHPLEMSEHKLNYASRYACQRASPLICPNQELVRELNIMQRSRAMEGEERSALSYERAISVVKAYPHRITSIAQVQKLPFIGQKIGTMVEEFIDTGNINEAQTILASDRFKSLSLFTSIYGIGPNTARRLYSLGLRTVGDLEVYYGVERGSSPPAKLQEVEYGGEKGEDDEGLGESWIRVALELREDLAVKIPRAEVEEMGRIAMAELRELAPGCVSTIVGGYRRGKTESNDVDIVFTHPDPGVVKGLCKRFVRRLYEQGEFIHVMHLSGFHGHNPLRTTHWDSLEKALTVFALPTSSPLHSGIRRRLDLIFAPPEVYWTAVVGWSGSIMFQRDLRQWAKDKLAMKFDSSGITRRYDSKLFFPKGEKEVFDLLGLEWVAPEWRNADA</sequence>
<keyword evidence="7" id="KW-0548">Nucleotidyltransferase</keyword>
<dbReference type="Gene3D" id="3.30.460.10">
    <property type="entry name" value="Beta Polymerase, domain 2"/>
    <property type="match status" value="1"/>
</dbReference>
<evidence type="ECO:0000256" key="1">
    <source>
        <dbReference type="ARBA" id="ARBA00001946"/>
    </source>
</evidence>
<protein>
    <recommendedName>
        <fullName evidence="4">DNA-directed DNA polymerase</fullName>
        <ecNumber evidence="4">2.7.7.7</ecNumber>
    </recommendedName>
</protein>
<dbReference type="Gene3D" id="1.10.150.20">
    <property type="entry name" value="5' to 3' exonuclease, C-terminal subdomain"/>
    <property type="match status" value="1"/>
</dbReference>
<dbReference type="eggNOG" id="KOG2534">
    <property type="taxonomic scope" value="Eukaryota"/>
</dbReference>
<dbReference type="InterPro" id="IPR002054">
    <property type="entry name" value="DNA-dir_DNA_pol_X"/>
</dbReference>
<evidence type="ECO:0000256" key="16">
    <source>
        <dbReference type="ARBA" id="ARBA00023242"/>
    </source>
</evidence>
<evidence type="ECO:0000256" key="14">
    <source>
        <dbReference type="ARBA" id="ARBA00023204"/>
    </source>
</evidence>
<dbReference type="FunFam" id="1.10.150.110:FF:000005">
    <property type="entry name" value="DNA polymerase POL4"/>
    <property type="match status" value="1"/>
</dbReference>
<comment type="cofactor">
    <cofactor evidence="1">
        <name>Mg(2+)</name>
        <dbReference type="ChEBI" id="CHEBI:18420"/>
    </cofactor>
</comment>
<name>S8DTS4_FOMSC</name>
<dbReference type="OrthoDB" id="205514at2759"/>
<evidence type="ECO:0000256" key="13">
    <source>
        <dbReference type="ARBA" id="ARBA00023125"/>
    </source>
</evidence>
<dbReference type="InterPro" id="IPR010996">
    <property type="entry name" value="HHH_MUS81"/>
</dbReference>
<dbReference type="Gene3D" id="1.10.150.110">
    <property type="entry name" value="DNA polymerase beta, N-terminal domain-like"/>
    <property type="match status" value="1"/>
</dbReference>
<dbReference type="EC" id="2.7.7.7" evidence="4"/>
<dbReference type="InterPro" id="IPR043519">
    <property type="entry name" value="NT_sf"/>
</dbReference>
<dbReference type="PRINTS" id="PR00869">
    <property type="entry name" value="DNAPOLX"/>
</dbReference>
<dbReference type="GO" id="GO:0016829">
    <property type="term" value="F:lyase activity"/>
    <property type="evidence" value="ECO:0007669"/>
    <property type="project" value="UniProtKB-KW"/>
</dbReference>
<dbReference type="PROSITE" id="PS50172">
    <property type="entry name" value="BRCT"/>
    <property type="match status" value="1"/>
</dbReference>
<evidence type="ECO:0000256" key="15">
    <source>
        <dbReference type="ARBA" id="ARBA00023239"/>
    </source>
</evidence>
<dbReference type="InterPro" id="IPR022312">
    <property type="entry name" value="DNA_pol_X"/>
</dbReference>
<feature type="region of interest" description="Disordered" evidence="18">
    <location>
        <begin position="150"/>
        <end position="177"/>
    </location>
</feature>
<accession>S8DTS4</accession>
<dbReference type="PANTHER" id="PTHR11276:SF28">
    <property type="entry name" value="DNA POLYMERASE LAMBDA"/>
    <property type="match status" value="1"/>
</dbReference>
<evidence type="ECO:0000256" key="12">
    <source>
        <dbReference type="ARBA" id="ARBA00022932"/>
    </source>
</evidence>
<feature type="compositionally biased region" description="Polar residues" evidence="18">
    <location>
        <begin position="156"/>
        <end position="174"/>
    </location>
</feature>
<evidence type="ECO:0000256" key="2">
    <source>
        <dbReference type="ARBA" id="ARBA00004123"/>
    </source>
</evidence>
<evidence type="ECO:0000313" key="20">
    <source>
        <dbReference type="EMBL" id="EPS96626.1"/>
    </source>
</evidence>
<dbReference type="SUPFAM" id="SSF81585">
    <property type="entry name" value="PsbU/PolX domain-like"/>
    <property type="match status" value="1"/>
</dbReference>
<dbReference type="GO" id="GO:0006260">
    <property type="term" value="P:DNA replication"/>
    <property type="evidence" value="ECO:0007669"/>
    <property type="project" value="UniProtKB-KW"/>
</dbReference>
<evidence type="ECO:0000256" key="18">
    <source>
        <dbReference type="SAM" id="MobiDB-lite"/>
    </source>
</evidence>
<comment type="catalytic activity">
    <reaction evidence="17">
        <text>DNA(n) + a 2'-deoxyribonucleoside 5'-triphosphate = DNA(n+1) + diphosphate</text>
        <dbReference type="Rhea" id="RHEA:22508"/>
        <dbReference type="Rhea" id="RHEA-COMP:17339"/>
        <dbReference type="Rhea" id="RHEA-COMP:17340"/>
        <dbReference type="ChEBI" id="CHEBI:33019"/>
        <dbReference type="ChEBI" id="CHEBI:61560"/>
        <dbReference type="ChEBI" id="CHEBI:173112"/>
        <dbReference type="EC" id="2.7.7.7"/>
    </reaction>
</comment>
<evidence type="ECO:0000256" key="9">
    <source>
        <dbReference type="ARBA" id="ARBA00022723"/>
    </source>
</evidence>
<dbReference type="Pfam" id="PF14791">
    <property type="entry name" value="DNA_pol_B_thumb"/>
    <property type="match status" value="1"/>
</dbReference>
<dbReference type="HOGENOM" id="CLU_008698_5_0_1"/>
<dbReference type="SUPFAM" id="SSF52113">
    <property type="entry name" value="BRCT domain"/>
    <property type="match status" value="1"/>
</dbReference>
<dbReference type="GO" id="GO:0046872">
    <property type="term" value="F:metal ion binding"/>
    <property type="evidence" value="ECO:0007669"/>
    <property type="project" value="UniProtKB-KW"/>
</dbReference>
<evidence type="ECO:0000256" key="6">
    <source>
        <dbReference type="ARBA" id="ARBA00022679"/>
    </source>
</evidence>
<reference evidence="20 21" key="1">
    <citation type="journal article" date="2012" name="Science">
        <title>The Paleozoic origin of enzymatic lignin decomposition reconstructed from 31 fungal genomes.</title>
        <authorList>
            <person name="Floudas D."/>
            <person name="Binder M."/>
            <person name="Riley R."/>
            <person name="Barry K."/>
            <person name="Blanchette R.A."/>
            <person name="Henrissat B."/>
            <person name="Martinez A.T."/>
            <person name="Otillar R."/>
            <person name="Spatafora J.W."/>
            <person name="Yadav J.S."/>
            <person name="Aerts A."/>
            <person name="Benoit I."/>
            <person name="Boyd A."/>
            <person name="Carlson A."/>
            <person name="Copeland A."/>
            <person name="Coutinho P.M."/>
            <person name="de Vries R.P."/>
            <person name="Ferreira P."/>
            <person name="Findley K."/>
            <person name="Foster B."/>
            <person name="Gaskell J."/>
            <person name="Glotzer D."/>
            <person name="Gorecki P."/>
            <person name="Heitman J."/>
            <person name="Hesse C."/>
            <person name="Hori C."/>
            <person name="Igarashi K."/>
            <person name="Jurgens J.A."/>
            <person name="Kallen N."/>
            <person name="Kersten P."/>
            <person name="Kohler A."/>
            <person name="Kuees U."/>
            <person name="Kumar T.K.A."/>
            <person name="Kuo A."/>
            <person name="LaButti K."/>
            <person name="Larrondo L.F."/>
            <person name="Lindquist E."/>
            <person name="Ling A."/>
            <person name="Lombard V."/>
            <person name="Lucas S."/>
            <person name="Lundell T."/>
            <person name="Martin R."/>
            <person name="McLaughlin D.J."/>
            <person name="Morgenstern I."/>
            <person name="Morin E."/>
            <person name="Murat C."/>
            <person name="Nagy L.G."/>
            <person name="Nolan M."/>
            <person name="Ohm R.A."/>
            <person name="Patyshakuliyeva A."/>
            <person name="Rokas A."/>
            <person name="Ruiz-Duenas F.J."/>
            <person name="Sabat G."/>
            <person name="Salamov A."/>
            <person name="Samejima M."/>
            <person name="Schmutz J."/>
            <person name="Slot J.C."/>
            <person name="St John F."/>
            <person name="Stenlid J."/>
            <person name="Sun H."/>
            <person name="Sun S."/>
            <person name="Syed K."/>
            <person name="Tsang A."/>
            <person name="Wiebenga A."/>
            <person name="Young D."/>
            <person name="Pisabarro A."/>
            <person name="Eastwood D.C."/>
            <person name="Martin F."/>
            <person name="Cullen D."/>
            <person name="Grigoriev I.V."/>
            <person name="Hibbett D.S."/>
        </authorList>
    </citation>
    <scope>NUCLEOTIDE SEQUENCE</scope>
    <source>
        <strain evidence="21">FP-58527</strain>
    </source>
</reference>
<dbReference type="InterPro" id="IPR001726">
    <property type="entry name" value="TdT/Mu"/>
</dbReference>
<keyword evidence="6" id="KW-0808">Transferase</keyword>
<keyword evidence="10" id="KW-0227">DNA damage</keyword>
<dbReference type="EMBL" id="KE504186">
    <property type="protein sequence ID" value="EPS96626.1"/>
    <property type="molecule type" value="Genomic_DNA"/>
</dbReference>
<feature type="domain" description="BRCT" evidence="19">
    <location>
        <begin position="31"/>
        <end position="124"/>
    </location>
</feature>
<keyword evidence="12" id="KW-0239">DNA-directed DNA polymerase</keyword>
<comment type="subcellular location">
    <subcellularLocation>
        <location evidence="2">Nucleus</location>
    </subcellularLocation>
</comment>
<comment type="similarity">
    <text evidence="3">Belongs to the DNA polymerase type-X family.</text>
</comment>
<keyword evidence="9" id="KW-0479">Metal-binding</keyword>
<evidence type="ECO:0000313" key="21">
    <source>
        <dbReference type="Proteomes" id="UP000015241"/>
    </source>
</evidence>
<evidence type="ECO:0000259" key="19">
    <source>
        <dbReference type="PROSITE" id="PS50172"/>
    </source>
</evidence>
<dbReference type="InterPro" id="IPR027421">
    <property type="entry name" value="DNA_pol_lamdba_lyase_dom_sf"/>
</dbReference>
<dbReference type="FunCoup" id="S8DTS4">
    <property type="interactions" value="197"/>
</dbReference>
<keyword evidence="15" id="KW-0456">Lyase</keyword>
<dbReference type="FunFam" id="3.30.210.10:FF:000005">
    <property type="entry name" value="DNA polymerase IV"/>
    <property type="match status" value="1"/>
</dbReference>
<dbReference type="InterPro" id="IPR028207">
    <property type="entry name" value="DNA_pol_B_palm_palm"/>
</dbReference>
<dbReference type="Gene3D" id="3.30.210.10">
    <property type="entry name" value="DNA polymerase, thumb domain"/>
    <property type="match status" value="1"/>
</dbReference>
<dbReference type="InterPro" id="IPR018944">
    <property type="entry name" value="DNA_pol_lambd_fingers_domain"/>
</dbReference>
<evidence type="ECO:0000256" key="10">
    <source>
        <dbReference type="ARBA" id="ARBA00022763"/>
    </source>
</evidence>
<dbReference type="GO" id="GO:0003887">
    <property type="term" value="F:DNA-directed DNA polymerase activity"/>
    <property type="evidence" value="ECO:0007669"/>
    <property type="project" value="UniProtKB-KW"/>
</dbReference>
<dbReference type="CDD" id="cd00141">
    <property type="entry name" value="NT_POLXc"/>
    <property type="match status" value="1"/>
</dbReference>